<dbReference type="HOGENOM" id="CLU_1958064_0_0_6"/>
<sequence>MVFFNNNINTDFQNANAIPDARVTEYHIYHVVFYAGIMGVIAIVKLESMVAILAIVARSACFTEAMLASRFSLLAILESSLTRRANAPPVGNLSNAIAAFGDLTNSDFLKFRGKSWQGPVHYPSQGAQ</sequence>
<dbReference type="Proteomes" id="UP000013568">
    <property type="component" value="Unassembled WGS sequence"/>
</dbReference>
<evidence type="ECO:0000313" key="2">
    <source>
        <dbReference type="EMBL" id="EFW11516.1"/>
    </source>
</evidence>
<name>E9CPW0_9GAMM</name>
<proteinExistence type="predicted"/>
<keyword evidence="1" id="KW-0812">Transmembrane</keyword>
<evidence type="ECO:0000313" key="3">
    <source>
        <dbReference type="Proteomes" id="UP000013568"/>
    </source>
</evidence>
<feature type="transmembrane region" description="Helical" evidence="1">
    <location>
        <begin position="31"/>
        <end position="57"/>
    </location>
</feature>
<keyword evidence="3" id="KW-1185">Reference proteome</keyword>
<protein>
    <submittedName>
        <fullName evidence="2">Uncharacterized protein</fullName>
    </submittedName>
</protein>
<accession>E9CPW0</accession>
<organism evidence="2 3">
    <name type="scientific">Serratia symbiotica str. Tucson</name>
    <dbReference type="NCBI Taxonomy" id="914128"/>
    <lineage>
        <taxon>Bacteria</taxon>
        <taxon>Pseudomonadati</taxon>
        <taxon>Pseudomonadota</taxon>
        <taxon>Gammaproteobacteria</taxon>
        <taxon>Enterobacterales</taxon>
        <taxon>Yersiniaceae</taxon>
        <taxon>Serratia</taxon>
        <taxon>Serratia symbiotica</taxon>
    </lineage>
</organism>
<dbReference type="AlphaFoldDB" id="E9CPW0"/>
<gene>
    <name evidence="2" type="ORF">SSYM_2607</name>
</gene>
<keyword evidence="1" id="KW-0472">Membrane</keyword>
<dbReference type="EMBL" id="GL636126">
    <property type="protein sequence ID" value="EFW11516.1"/>
    <property type="molecule type" value="Genomic_DNA"/>
</dbReference>
<keyword evidence="1" id="KW-1133">Transmembrane helix</keyword>
<evidence type="ECO:0000256" key="1">
    <source>
        <dbReference type="SAM" id="Phobius"/>
    </source>
</evidence>
<reference evidence="3" key="1">
    <citation type="journal article" date="2011" name="Genome Biol. Evol.">
        <title>Massive genomic decay in Serratia symbiotica, a recently evolved symbiont of aphids.</title>
        <authorList>
            <person name="Burke G.R."/>
            <person name="Moran N.A."/>
        </authorList>
    </citation>
    <scope>NUCLEOTIDE SEQUENCE [LARGE SCALE GENOMIC DNA]</scope>
    <source>
        <strain evidence="3">Tucson</strain>
    </source>
</reference>